<sequence length="81" mass="8831">MNMRRLLVPISCCLLWLCLAIGASAEEVSMDSAEIYLDLSEIDEYEIKIGEPSEEVHGQECDLGSFGYSSQIATVTGEGGR</sequence>
<accession>A0A117MC84</accession>
<evidence type="ECO:0000313" key="2">
    <source>
        <dbReference type="Proteomes" id="UP000053961"/>
    </source>
</evidence>
<reference evidence="2" key="1">
    <citation type="journal article" date="2015" name="MBio">
        <title>Genome-Resolved Metagenomic Analysis Reveals Roles for Candidate Phyla and Other Microbial Community Members in Biogeochemical Transformations in Oil Reservoirs.</title>
        <authorList>
            <person name="Hu P."/>
            <person name="Tom L."/>
            <person name="Singh A."/>
            <person name="Thomas B.C."/>
            <person name="Baker B.J."/>
            <person name="Piceno Y.M."/>
            <person name="Andersen G.L."/>
            <person name="Banfield J.F."/>
        </authorList>
    </citation>
    <scope>NUCLEOTIDE SEQUENCE [LARGE SCALE GENOMIC DNA]</scope>
</reference>
<name>A0A117MC84_9EURY</name>
<evidence type="ECO:0000313" key="1">
    <source>
        <dbReference type="EMBL" id="KUK96101.1"/>
    </source>
</evidence>
<organism evidence="1 2">
    <name type="scientific">Methanothrix harundinacea</name>
    <dbReference type="NCBI Taxonomy" id="301375"/>
    <lineage>
        <taxon>Archaea</taxon>
        <taxon>Methanobacteriati</taxon>
        <taxon>Methanobacteriota</taxon>
        <taxon>Stenosarchaea group</taxon>
        <taxon>Methanomicrobia</taxon>
        <taxon>Methanotrichales</taxon>
        <taxon>Methanotrichaceae</taxon>
        <taxon>Methanothrix</taxon>
    </lineage>
</organism>
<dbReference type="AlphaFoldDB" id="A0A117MC84"/>
<protein>
    <submittedName>
        <fullName evidence="1">Uncharacterized protein</fullName>
    </submittedName>
</protein>
<dbReference type="Proteomes" id="UP000053961">
    <property type="component" value="Unassembled WGS sequence"/>
</dbReference>
<dbReference type="PATRIC" id="fig|301375.6.peg.454"/>
<comment type="caution">
    <text evidence="1">The sequence shown here is derived from an EMBL/GenBank/DDBJ whole genome shotgun (WGS) entry which is preliminary data.</text>
</comment>
<gene>
    <name evidence="1" type="ORF">XE07_1373</name>
</gene>
<proteinExistence type="predicted"/>
<dbReference type="EMBL" id="LGHB01000020">
    <property type="protein sequence ID" value="KUK96101.1"/>
    <property type="molecule type" value="Genomic_DNA"/>
</dbReference>